<evidence type="ECO:0000259" key="2">
    <source>
        <dbReference type="PROSITE" id="PS51379"/>
    </source>
</evidence>
<protein>
    <submittedName>
        <fullName evidence="3">TAT-variant-translocated molybdopterin oxidoreductase</fullName>
    </submittedName>
</protein>
<gene>
    <name evidence="3" type="ORF">QTN89_24795</name>
</gene>
<dbReference type="Pfam" id="PF12838">
    <property type="entry name" value="Fer4_7"/>
    <property type="match status" value="1"/>
</dbReference>
<sequence length="1108" mass="120517">MTQKQSSENSQAPNYWRSLSEYHGSSEFKENFLHREFPVAASEFPEGVSRRRWMQLMGASLAMAGVAGCRYPEEVIAPFVIRPEGRVPGEFYDRATNIEIAGGVHNLLIRCFDGRPQHVETNPSHPSSAGTNTYVQASILSLYDPDRSRGDDGPVLKRIGDARKQETSWEDFLAVGRAAIKKAASNGDGKGFALLTSPTASPTTARLIGELQAKLPQATIATMDTIDGGMMRQATKTMLGTECDQALDLSEAKVIFVLGGDPLGSDPGSLLASQSFAKKRDPKQGEMSRLYVAEAGYSVTGTMADTRLAVRPSQMPAMLAEVARAVEKLNAGESHDHPADELPFNHPDITASERQSRFIDCLAHDIVEAGDKAVVIVGSALGAETVAAGIEMNQKLGSLGSIQSFTPCVDRDLDTKSIGELVQAIDAGDIETLLIAGGNPVVTAPGDIDITSAIDKVEQTFYLGEYDDETAVICNWSLPLAHPLESWGDTVNLQGFYGVGQPQILPLMGGRTLPEVIALMIESDETDPMMMVRRTAGEVAGQPLKEREWRQLLHDGFADAVKGQAGITEVSGSAKPLPENAPAVVTPEDIDPNDFEVVFTVADGLYDGRFANNGWLQELPQPITKLTWGNAALVGPGTAKKLGVKHGYYVTLRRGERKVELPVYEVPGIAPGVVTVSIGYGRTRAGMVGGMTDHGIDAVGIDVSPIRTADAMSVAYGVEARPNYNEYDFATTQNHWAIDELGRKETERRSYNLVREGTVELLDKVPTFANEQPKAPHVPKVGEYGSLQYEPIQEIRKEEAFDFVPQWGMAVDLSKCMGCNACVVACQSENNVPIVGAEQVRNSREMHWLRIDTYFQGDADDAQVVHQPMACLHCETAPCEQVCPVAATVHTNEGLNAMAYNRCIGTRYCANNCPVKVRRFNYFNYNEDVGVGYGVKAYPGSIESANRKLQALVLNPEVTVRGRGVMEKCTYCVQRIEKAKIAARQEHRSIQDSEITSACQAACSTDAISFGNIDDPNSDVAKMHADNRAYGLLEQLNIKPRTMYLARIRNPHPRLKTVQQITDLETIESHHGHGDHGHDDEHGHGSDGHGSDDHHDAKASGDHGDDAH</sequence>
<dbReference type="CDD" id="cd02784">
    <property type="entry name" value="MopB_CT_PHLH"/>
    <property type="match status" value="1"/>
</dbReference>
<dbReference type="InterPro" id="IPR009010">
    <property type="entry name" value="Asp_de-COase-like_dom_sf"/>
</dbReference>
<reference evidence="3 4" key="1">
    <citation type="submission" date="2023-06" db="EMBL/GenBank/DDBJ databases">
        <title>Roseiconus lacunae JC819 isolated from Gulf of Mannar region, Tamil Nadu.</title>
        <authorList>
            <person name="Pk S."/>
            <person name="Ch S."/>
            <person name="Ch V.R."/>
        </authorList>
    </citation>
    <scope>NUCLEOTIDE SEQUENCE [LARGE SCALE GENOMIC DNA]</scope>
    <source>
        <strain evidence="3 4">JC819</strain>
    </source>
</reference>
<dbReference type="PROSITE" id="PS51318">
    <property type="entry name" value="TAT"/>
    <property type="match status" value="1"/>
</dbReference>
<dbReference type="NCBIfam" id="TIGR04519">
    <property type="entry name" value="MoCo_extend_TAT"/>
    <property type="match status" value="1"/>
</dbReference>
<comment type="caution">
    <text evidence="3">The sequence shown here is derived from an EMBL/GenBank/DDBJ whole genome shotgun (WGS) entry which is preliminary data.</text>
</comment>
<dbReference type="PANTHER" id="PTHR42783:SF3">
    <property type="entry name" value="GLUTAMATE SYNTHASE [NADPH] SMALL CHAIN-RELATED"/>
    <property type="match status" value="1"/>
</dbReference>
<dbReference type="Gene3D" id="3.40.50.740">
    <property type="match status" value="1"/>
</dbReference>
<dbReference type="RefSeq" id="WP_289166601.1">
    <property type="nucleotide sequence ID" value="NZ_JASZZN010000025.1"/>
</dbReference>
<dbReference type="Gene3D" id="2.40.40.20">
    <property type="match status" value="1"/>
</dbReference>
<feature type="domain" description="4Fe-4S ferredoxin-type" evidence="2">
    <location>
        <begin position="807"/>
        <end position="837"/>
    </location>
</feature>
<dbReference type="PROSITE" id="PS51379">
    <property type="entry name" value="4FE4S_FER_2"/>
    <property type="match status" value="2"/>
</dbReference>
<organism evidence="3 4">
    <name type="scientific">Roseiconus lacunae</name>
    <dbReference type="NCBI Taxonomy" id="2605694"/>
    <lineage>
        <taxon>Bacteria</taxon>
        <taxon>Pseudomonadati</taxon>
        <taxon>Planctomycetota</taxon>
        <taxon>Planctomycetia</taxon>
        <taxon>Pirellulales</taxon>
        <taxon>Pirellulaceae</taxon>
        <taxon>Roseiconus</taxon>
    </lineage>
</organism>
<keyword evidence="4" id="KW-1185">Reference proteome</keyword>
<dbReference type="PANTHER" id="PTHR42783">
    <property type="entry name" value="GLUTAMATE SYNTHASE [NADPH] SMALL CHAIN"/>
    <property type="match status" value="1"/>
</dbReference>
<evidence type="ECO:0000256" key="1">
    <source>
        <dbReference type="SAM" id="MobiDB-lite"/>
    </source>
</evidence>
<dbReference type="Proteomes" id="UP001239462">
    <property type="component" value="Unassembled WGS sequence"/>
</dbReference>
<dbReference type="SUPFAM" id="SSF50692">
    <property type="entry name" value="ADC-like"/>
    <property type="match status" value="1"/>
</dbReference>
<name>A0ABT7PQG6_9BACT</name>
<dbReference type="CDD" id="cd10551">
    <property type="entry name" value="PsrB"/>
    <property type="match status" value="1"/>
</dbReference>
<dbReference type="InterPro" id="IPR030948">
    <property type="entry name" value="TAT_var_transloc_signal_dom"/>
</dbReference>
<accession>A0ABT7PQG6</accession>
<dbReference type="SUPFAM" id="SSF54862">
    <property type="entry name" value="4Fe-4S ferredoxins"/>
    <property type="match status" value="1"/>
</dbReference>
<proteinExistence type="predicted"/>
<dbReference type="Gene3D" id="3.30.70.20">
    <property type="match status" value="2"/>
</dbReference>
<feature type="region of interest" description="Disordered" evidence="1">
    <location>
        <begin position="1069"/>
        <end position="1108"/>
    </location>
</feature>
<feature type="domain" description="4Fe-4S ferredoxin-type" evidence="2">
    <location>
        <begin position="862"/>
        <end position="893"/>
    </location>
</feature>
<evidence type="ECO:0000313" key="4">
    <source>
        <dbReference type="Proteomes" id="UP001239462"/>
    </source>
</evidence>
<dbReference type="InterPro" id="IPR017896">
    <property type="entry name" value="4Fe4S_Fe-S-bd"/>
</dbReference>
<evidence type="ECO:0000313" key="3">
    <source>
        <dbReference type="EMBL" id="MDM4018695.1"/>
    </source>
</evidence>
<dbReference type="InterPro" id="IPR006311">
    <property type="entry name" value="TAT_signal"/>
</dbReference>
<dbReference type="EMBL" id="JASZZN010000025">
    <property type="protein sequence ID" value="MDM4018695.1"/>
    <property type="molecule type" value="Genomic_DNA"/>
</dbReference>
<dbReference type="SUPFAM" id="SSF53706">
    <property type="entry name" value="Formate dehydrogenase/DMSO reductase, domains 1-3"/>
    <property type="match status" value="1"/>
</dbReference>